<feature type="domain" description="Radical SAM core" evidence="8">
    <location>
        <begin position="1"/>
        <end position="223"/>
    </location>
</feature>
<dbReference type="SFLD" id="SFLDG01088">
    <property type="entry name" value="antiviral_proteins"/>
    <property type="match status" value="1"/>
</dbReference>
<dbReference type="Pfam" id="PF04055">
    <property type="entry name" value="Radical_SAM"/>
    <property type="match status" value="1"/>
</dbReference>
<protein>
    <submittedName>
        <fullName evidence="9">Radical S-adenosyl methionine domain-containing protein 2</fullName>
    </submittedName>
</protein>
<evidence type="ECO:0000313" key="9">
    <source>
        <dbReference type="EMBL" id="KAK8844430.1"/>
    </source>
</evidence>
<dbReference type="InterPro" id="IPR013785">
    <property type="entry name" value="Aldolase_TIM"/>
</dbReference>
<dbReference type="SUPFAM" id="SSF102114">
    <property type="entry name" value="Radical SAM enzymes"/>
    <property type="match status" value="1"/>
</dbReference>
<keyword evidence="3" id="KW-0949">S-adenosyl-L-methionine</keyword>
<proteinExistence type="predicted"/>
<keyword evidence="2" id="KW-0004">4Fe-4S</keyword>
<sequence>MEQRKYTVNMHFLRCCNYHCSFCFHRGCEDNTTLKKEEWFKIIDNIARSPLVKRINLAGGEPFMLPQLAKSLLHYIKQKNLETSIVTNSSLLSEKLFNNIKDDLDMIGISIDSGNNDINKLIGRCSRNSNPNELPHVECVKKIANLCKQNHKYLKLNTVICRENLNDFSIIDLVNEIKPQRWKVFRVLKIENENGVDKDERTPYNGFITDDEWMNWKKECEKKCVIKPQFEDNDDMLTSYFVVDESGYLLDSSTGSKIRKNCLLDHEFKDIINDVGFNEEKFLNRGGVFKINEIPDIEDI</sequence>
<evidence type="ECO:0000256" key="5">
    <source>
        <dbReference type="ARBA" id="ARBA00023004"/>
    </source>
</evidence>
<dbReference type="SFLD" id="SFLDS00029">
    <property type="entry name" value="Radical_SAM"/>
    <property type="match status" value="1"/>
</dbReference>
<evidence type="ECO:0000256" key="3">
    <source>
        <dbReference type="ARBA" id="ARBA00022691"/>
    </source>
</evidence>
<dbReference type="PANTHER" id="PTHR21339:SF0">
    <property type="entry name" value="S-ADENOSYLMETHIONINE-DEPENDENT NUCLEOTIDE DEHYDRATASE RSAD2"/>
    <property type="match status" value="1"/>
</dbReference>
<reference evidence="9 10" key="1">
    <citation type="submission" date="2024-04" db="EMBL/GenBank/DDBJ databases">
        <title>Tritrichomonas musculus Genome.</title>
        <authorList>
            <person name="Alves-Ferreira E."/>
            <person name="Grigg M."/>
            <person name="Lorenzi H."/>
            <person name="Galac M."/>
        </authorList>
    </citation>
    <scope>NUCLEOTIDE SEQUENCE [LARGE SCALE GENOMIC DNA]</scope>
    <source>
        <strain evidence="9 10">EAF2021</strain>
    </source>
</reference>
<dbReference type="NCBIfam" id="NF038283">
    <property type="entry name" value="viperin_w_prok"/>
    <property type="match status" value="1"/>
</dbReference>
<dbReference type="PROSITE" id="PS51918">
    <property type="entry name" value="RADICAL_SAM"/>
    <property type="match status" value="1"/>
</dbReference>
<evidence type="ECO:0000259" key="8">
    <source>
        <dbReference type="PROSITE" id="PS51918"/>
    </source>
</evidence>
<dbReference type="Gene3D" id="3.20.20.70">
    <property type="entry name" value="Aldolase class I"/>
    <property type="match status" value="1"/>
</dbReference>
<dbReference type="CDD" id="cd01335">
    <property type="entry name" value="Radical_SAM"/>
    <property type="match status" value="1"/>
</dbReference>
<dbReference type="InterPro" id="IPR007197">
    <property type="entry name" value="rSAM"/>
</dbReference>
<comment type="caution">
    <text evidence="9">The sequence shown here is derived from an EMBL/GenBank/DDBJ whole genome shotgun (WGS) entry which is preliminary data.</text>
</comment>
<dbReference type="SMART" id="SM00729">
    <property type="entry name" value="Elp3"/>
    <property type="match status" value="1"/>
</dbReference>
<dbReference type="SFLD" id="SFLDG01067">
    <property type="entry name" value="SPASM/twitch_domain_containing"/>
    <property type="match status" value="1"/>
</dbReference>
<evidence type="ECO:0000256" key="4">
    <source>
        <dbReference type="ARBA" id="ARBA00022723"/>
    </source>
</evidence>
<keyword evidence="7" id="KW-0051">Antiviral defense</keyword>
<comment type="cofactor">
    <cofactor evidence="1">
        <name>[4Fe-4S] cluster</name>
        <dbReference type="ChEBI" id="CHEBI:49883"/>
    </cofactor>
</comment>
<evidence type="ECO:0000256" key="1">
    <source>
        <dbReference type="ARBA" id="ARBA00001966"/>
    </source>
</evidence>
<accession>A0ABR2HEF6</accession>
<keyword evidence="5" id="KW-0408">Iron</keyword>
<dbReference type="InterPro" id="IPR051196">
    <property type="entry name" value="RSAD2/Viperin_antiviral"/>
</dbReference>
<evidence type="ECO:0000313" key="10">
    <source>
        <dbReference type="Proteomes" id="UP001470230"/>
    </source>
</evidence>
<dbReference type="Proteomes" id="UP001470230">
    <property type="component" value="Unassembled WGS sequence"/>
</dbReference>
<evidence type="ECO:0000256" key="2">
    <source>
        <dbReference type="ARBA" id="ARBA00022485"/>
    </source>
</evidence>
<gene>
    <name evidence="9" type="ORF">M9Y10_024288</name>
</gene>
<name>A0ABR2HEF6_9EUKA</name>
<evidence type="ECO:0000256" key="7">
    <source>
        <dbReference type="ARBA" id="ARBA00023118"/>
    </source>
</evidence>
<dbReference type="InterPro" id="IPR006638">
    <property type="entry name" value="Elp3/MiaA/NifB-like_rSAM"/>
</dbReference>
<organism evidence="9 10">
    <name type="scientific">Tritrichomonas musculus</name>
    <dbReference type="NCBI Taxonomy" id="1915356"/>
    <lineage>
        <taxon>Eukaryota</taxon>
        <taxon>Metamonada</taxon>
        <taxon>Parabasalia</taxon>
        <taxon>Tritrichomonadida</taxon>
        <taxon>Tritrichomonadidae</taxon>
        <taxon>Tritrichomonas</taxon>
    </lineage>
</organism>
<evidence type="ECO:0000256" key="6">
    <source>
        <dbReference type="ARBA" id="ARBA00023014"/>
    </source>
</evidence>
<keyword evidence="10" id="KW-1185">Reference proteome</keyword>
<dbReference type="EMBL" id="JAPFFF010000032">
    <property type="protein sequence ID" value="KAK8844430.1"/>
    <property type="molecule type" value="Genomic_DNA"/>
</dbReference>
<dbReference type="PANTHER" id="PTHR21339">
    <property type="entry name" value="RADICAL S-ADENOSYL METHIONINE DOMAIN-CONTAINING PROTEIN 2"/>
    <property type="match status" value="1"/>
</dbReference>
<keyword evidence="4" id="KW-0479">Metal-binding</keyword>
<dbReference type="InterPro" id="IPR058240">
    <property type="entry name" value="rSAM_sf"/>
</dbReference>
<keyword evidence="6" id="KW-0411">Iron-sulfur</keyword>